<dbReference type="GO" id="GO:0005886">
    <property type="term" value="C:plasma membrane"/>
    <property type="evidence" value="ECO:0007669"/>
    <property type="project" value="TreeGrafter"/>
</dbReference>
<gene>
    <name evidence="5" type="ORF">AQUCO_03900073v1</name>
</gene>
<evidence type="ECO:0000256" key="3">
    <source>
        <dbReference type="SAM" id="MobiDB-lite"/>
    </source>
</evidence>
<dbReference type="InParanoid" id="A0A2G5CRP5"/>
<dbReference type="PANTHER" id="PTHR31234">
    <property type="entry name" value="LATE EMBRYOGENESIS ABUNDANT (LEA) HYDROXYPROLINE-RICH GLYCOPROTEIN FAMILY"/>
    <property type="match status" value="1"/>
</dbReference>
<evidence type="ECO:0000313" key="5">
    <source>
        <dbReference type="EMBL" id="PIA33952.1"/>
    </source>
</evidence>
<organism evidence="5 6">
    <name type="scientific">Aquilegia coerulea</name>
    <name type="common">Rocky mountain columbine</name>
    <dbReference type="NCBI Taxonomy" id="218851"/>
    <lineage>
        <taxon>Eukaryota</taxon>
        <taxon>Viridiplantae</taxon>
        <taxon>Streptophyta</taxon>
        <taxon>Embryophyta</taxon>
        <taxon>Tracheophyta</taxon>
        <taxon>Spermatophyta</taxon>
        <taxon>Magnoliopsida</taxon>
        <taxon>Ranunculales</taxon>
        <taxon>Ranunculaceae</taxon>
        <taxon>Thalictroideae</taxon>
        <taxon>Aquilegia</taxon>
    </lineage>
</organism>
<dbReference type="AlphaFoldDB" id="A0A2G5CRP5"/>
<keyword evidence="2 4" id="KW-0472">Membrane</keyword>
<dbReference type="GO" id="GO:0098542">
    <property type="term" value="P:defense response to other organism"/>
    <property type="evidence" value="ECO:0007669"/>
    <property type="project" value="InterPro"/>
</dbReference>
<accession>A0A2G5CRP5</accession>
<evidence type="ECO:0000256" key="2">
    <source>
        <dbReference type="ARBA" id="ARBA00023136"/>
    </source>
</evidence>
<dbReference type="OrthoDB" id="695142at2759"/>
<evidence type="ECO:0000256" key="1">
    <source>
        <dbReference type="ARBA" id="ARBA00004370"/>
    </source>
</evidence>
<comment type="subcellular location">
    <subcellularLocation>
        <location evidence="1">Membrane</location>
    </subcellularLocation>
</comment>
<feature type="transmembrane region" description="Helical" evidence="4">
    <location>
        <begin position="81"/>
        <end position="106"/>
    </location>
</feature>
<reference evidence="5 6" key="1">
    <citation type="submission" date="2017-09" db="EMBL/GenBank/DDBJ databases">
        <title>WGS assembly of Aquilegia coerulea Goldsmith.</title>
        <authorList>
            <person name="Hodges S."/>
            <person name="Kramer E."/>
            <person name="Nordborg M."/>
            <person name="Tomkins J."/>
            <person name="Borevitz J."/>
            <person name="Derieg N."/>
            <person name="Yan J."/>
            <person name="Mihaltcheva S."/>
            <person name="Hayes R.D."/>
            <person name="Rokhsar D."/>
        </authorList>
    </citation>
    <scope>NUCLEOTIDE SEQUENCE [LARGE SCALE GENOMIC DNA]</scope>
    <source>
        <strain evidence="6">cv. Goldsmith</strain>
    </source>
</reference>
<proteinExistence type="predicted"/>
<evidence type="ECO:0000313" key="6">
    <source>
        <dbReference type="Proteomes" id="UP000230069"/>
    </source>
</evidence>
<keyword evidence="4" id="KW-0812">Transmembrane</keyword>
<sequence>MDYTNNHATGNPYPPPTHPGYGQPTQPAGYGQPMQPGYGQPHPGYDPNGYPYAAAAPPANYYNPNPYPPPGSGRRRFGSSFVCSFIAGIIIFSIISTVITLMVWFFHRPDWPTFRVDSASASGFNLDMDLSRLNGKLEVDFTVHNPNDKYSVFYEPLKTRMIYKHIPMMYTKTEAFSQGTQNDTTVPVNFVASSLIPPFILGQQSTDKISLDLLATGWIRYRSPSWTTRSYSIRVYCDDIVVRMSPNKTEADALLSGQKTCKVGSNLLIL</sequence>
<dbReference type="EMBL" id="KZ305056">
    <property type="protein sequence ID" value="PIA33952.1"/>
    <property type="molecule type" value="Genomic_DNA"/>
</dbReference>
<feature type="region of interest" description="Disordered" evidence="3">
    <location>
        <begin position="1"/>
        <end position="43"/>
    </location>
</feature>
<keyword evidence="4" id="KW-1133">Transmembrane helix</keyword>
<name>A0A2G5CRP5_AQUCA</name>
<dbReference type="PANTHER" id="PTHR31234:SF55">
    <property type="entry name" value="LATE EMBRYOGENESIS ABUNDANT (LEA) HYDROXYPROLINE-RICH GLYCOPROTEIN FAMILY"/>
    <property type="match status" value="1"/>
</dbReference>
<evidence type="ECO:0000256" key="4">
    <source>
        <dbReference type="SAM" id="Phobius"/>
    </source>
</evidence>
<dbReference type="InterPro" id="IPR044839">
    <property type="entry name" value="NDR1-like"/>
</dbReference>
<keyword evidence="6" id="KW-1185">Reference proteome</keyword>
<protein>
    <submittedName>
        <fullName evidence="5">Uncharacterized protein</fullName>
    </submittedName>
</protein>
<dbReference type="Proteomes" id="UP000230069">
    <property type="component" value="Unassembled WGS sequence"/>
</dbReference>
<feature type="compositionally biased region" description="Low complexity" evidence="3">
    <location>
        <begin position="26"/>
        <end position="43"/>
    </location>
</feature>